<feature type="transmembrane region" description="Helical" evidence="1">
    <location>
        <begin position="67"/>
        <end position="85"/>
    </location>
</feature>
<comment type="caution">
    <text evidence="2">The sequence shown here is derived from an EMBL/GenBank/DDBJ whole genome shotgun (WGS) entry which is preliminary data.</text>
</comment>
<sequence>MNRTSRTSSGLLRSDGWGDTFTPLILHVALVSRPPLDPFFLLLAIAYIFLVFFYAPVSTLPPPFSPFFAFALVSFHLTPGLAFVFDAPTSSRVPRVFGWRRDGRLTYCHPMLGGASLYAQPTSTSYLLLHRIPFSSPLVCVLSLCSPSLPLSPFFLGSPSKSLDLHTDFVLLVAGARSTNPKPQEKLDESREVSHADRFFADLPDMEIMRRGRGLEAGYLRSLESTDARLCVKVAQLQQR</sequence>
<keyword evidence="1" id="KW-1133">Transmembrane helix</keyword>
<keyword evidence="3" id="KW-1185">Reference proteome</keyword>
<dbReference type="OrthoDB" id="331602at2759"/>
<gene>
    <name evidence="2" type="ORF">FA13DRAFT_1455546</name>
</gene>
<keyword evidence="1" id="KW-0472">Membrane</keyword>
<dbReference type="Proteomes" id="UP000298030">
    <property type="component" value="Unassembled WGS sequence"/>
</dbReference>
<dbReference type="AlphaFoldDB" id="A0A4Y7SMQ6"/>
<evidence type="ECO:0000256" key="1">
    <source>
        <dbReference type="SAM" id="Phobius"/>
    </source>
</evidence>
<name>A0A4Y7SMQ6_COPMI</name>
<proteinExistence type="predicted"/>
<evidence type="ECO:0000313" key="2">
    <source>
        <dbReference type="EMBL" id="TEB23125.1"/>
    </source>
</evidence>
<keyword evidence="1" id="KW-0812">Transmembrane</keyword>
<organism evidence="2 3">
    <name type="scientific">Coprinellus micaceus</name>
    <name type="common">Glistening ink-cap mushroom</name>
    <name type="synonym">Coprinus micaceus</name>
    <dbReference type="NCBI Taxonomy" id="71717"/>
    <lineage>
        <taxon>Eukaryota</taxon>
        <taxon>Fungi</taxon>
        <taxon>Dikarya</taxon>
        <taxon>Basidiomycota</taxon>
        <taxon>Agaricomycotina</taxon>
        <taxon>Agaricomycetes</taxon>
        <taxon>Agaricomycetidae</taxon>
        <taxon>Agaricales</taxon>
        <taxon>Agaricineae</taxon>
        <taxon>Psathyrellaceae</taxon>
        <taxon>Coprinellus</taxon>
    </lineage>
</organism>
<protein>
    <submittedName>
        <fullName evidence="2">Uncharacterized protein</fullName>
    </submittedName>
</protein>
<dbReference type="EMBL" id="QPFP01000081">
    <property type="protein sequence ID" value="TEB23125.1"/>
    <property type="molecule type" value="Genomic_DNA"/>
</dbReference>
<accession>A0A4Y7SMQ6</accession>
<evidence type="ECO:0000313" key="3">
    <source>
        <dbReference type="Proteomes" id="UP000298030"/>
    </source>
</evidence>
<feature type="transmembrane region" description="Helical" evidence="1">
    <location>
        <begin position="39"/>
        <end position="55"/>
    </location>
</feature>
<reference evidence="2 3" key="1">
    <citation type="journal article" date="2019" name="Nat. Ecol. Evol.">
        <title>Megaphylogeny resolves global patterns of mushroom evolution.</title>
        <authorList>
            <person name="Varga T."/>
            <person name="Krizsan K."/>
            <person name="Foldi C."/>
            <person name="Dima B."/>
            <person name="Sanchez-Garcia M."/>
            <person name="Sanchez-Ramirez S."/>
            <person name="Szollosi G.J."/>
            <person name="Szarkandi J.G."/>
            <person name="Papp V."/>
            <person name="Albert L."/>
            <person name="Andreopoulos W."/>
            <person name="Angelini C."/>
            <person name="Antonin V."/>
            <person name="Barry K.W."/>
            <person name="Bougher N.L."/>
            <person name="Buchanan P."/>
            <person name="Buyck B."/>
            <person name="Bense V."/>
            <person name="Catcheside P."/>
            <person name="Chovatia M."/>
            <person name="Cooper J."/>
            <person name="Damon W."/>
            <person name="Desjardin D."/>
            <person name="Finy P."/>
            <person name="Geml J."/>
            <person name="Haridas S."/>
            <person name="Hughes K."/>
            <person name="Justo A."/>
            <person name="Karasinski D."/>
            <person name="Kautmanova I."/>
            <person name="Kiss B."/>
            <person name="Kocsube S."/>
            <person name="Kotiranta H."/>
            <person name="LaButti K.M."/>
            <person name="Lechner B.E."/>
            <person name="Liimatainen K."/>
            <person name="Lipzen A."/>
            <person name="Lukacs Z."/>
            <person name="Mihaltcheva S."/>
            <person name="Morgado L.N."/>
            <person name="Niskanen T."/>
            <person name="Noordeloos M.E."/>
            <person name="Ohm R.A."/>
            <person name="Ortiz-Santana B."/>
            <person name="Ovrebo C."/>
            <person name="Racz N."/>
            <person name="Riley R."/>
            <person name="Savchenko A."/>
            <person name="Shiryaev A."/>
            <person name="Soop K."/>
            <person name="Spirin V."/>
            <person name="Szebenyi C."/>
            <person name="Tomsovsky M."/>
            <person name="Tulloss R.E."/>
            <person name="Uehling J."/>
            <person name="Grigoriev I.V."/>
            <person name="Vagvolgyi C."/>
            <person name="Papp T."/>
            <person name="Martin F.M."/>
            <person name="Miettinen O."/>
            <person name="Hibbett D.S."/>
            <person name="Nagy L.G."/>
        </authorList>
    </citation>
    <scope>NUCLEOTIDE SEQUENCE [LARGE SCALE GENOMIC DNA]</scope>
    <source>
        <strain evidence="2 3">FP101781</strain>
    </source>
</reference>